<evidence type="ECO:0000313" key="14">
    <source>
        <dbReference type="EMBL" id="KXB38042.1"/>
    </source>
</evidence>
<evidence type="ECO:0000256" key="11">
    <source>
        <dbReference type="ARBA" id="ARBA00047527"/>
    </source>
</evidence>
<dbReference type="SUPFAM" id="SSF55205">
    <property type="entry name" value="EPT/RTPC-like"/>
    <property type="match status" value="1"/>
</dbReference>
<comment type="function">
    <text evidence="12">Cell wall formation. Adds enolpyruvyl to UDP-N-acetylglucosamine.</text>
</comment>
<comment type="pathway">
    <text evidence="2 12">Cell wall biogenesis; peptidoglycan biosynthesis.</text>
</comment>
<keyword evidence="7 12" id="KW-0573">Peptidoglycan synthesis</keyword>
<dbReference type="Proteomes" id="UP000070422">
    <property type="component" value="Unassembled WGS sequence"/>
</dbReference>
<dbReference type="InterPro" id="IPR005750">
    <property type="entry name" value="UDP_GlcNAc_COvinyl_MurA"/>
</dbReference>
<dbReference type="OrthoDB" id="9803760at2"/>
<dbReference type="HAMAP" id="MF_00111">
    <property type="entry name" value="MurA"/>
    <property type="match status" value="1"/>
</dbReference>
<keyword evidence="9 12" id="KW-0961">Cell wall biogenesis/degradation</keyword>
<comment type="caution">
    <text evidence="14">The sequence shown here is derived from an EMBL/GenBank/DDBJ whole genome shotgun (WGS) entry which is preliminary data.</text>
</comment>
<feature type="binding site" evidence="12">
    <location>
        <position position="330"/>
    </location>
    <ligand>
        <name>UDP-N-acetyl-alpha-D-glucosamine</name>
        <dbReference type="ChEBI" id="CHEBI:57705"/>
    </ligand>
</feature>
<dbReference type="InterPro" id="IPR013792">
    <property type="entry name" value="RNA3'P_cycl/enolpyr_Trfase_a/b"/>
</dbReference>
<feature type="domain" description="Enolpyruvate transferase" evidence="13">
    <location>
        <begin position="7"/>
        <end position="409"/>
    </location>
</feature>
<feature type="modified residue" description="2-(S-cysteinyl)pyruvic acid O-phosphothioketal" evidence="12">
    <location>
        <position position="119"/>
    </location>
</feature>
<evidence type="ECO:0000256" key="8">
    <source>
        <dbReference type="ARBA" id="ARBA00023306"/>
    </source>
</evidence>
<keyword evidence="12" id="KW-0670">Pyruvate</keyword>
<dbReference type="Pfam" id="PF00275">
    <property type="entry name" value="EPSP_synthase"/>
    <property type="match status" value="1"/>
</dbReference>
<evidence type="ECO:0000256" key="12">
    <source>
        <dbReference type="HAMAP-Rule" id="MF_00111"/>
    </source>
</evidence>
<dbReference type="GO" id="GO:0071555">
    <property type="term" value="P:cell wall organization"/>
    <property type="evidence" value="ECO:0007669"/>
    <property type="project" value="UniProtKB-KW"/>
</dbReference>
<protein>
    <recommendedName>
        <fullName evidence="12">UDP-N-acetylglucosamine 1-carboxyvinyltransferase</fullName>
        <ecNumber evidence="12">2.5.1.7</ecNumber>
    </recommendedName>
    <alternativeName>
        <fullName evidence="12">Enoylpyruvate transferase</fullName>
    </alternativeName>
    <alternativeName>
        <fullName evidence="12">UDP-N-acetylglucosamine enolpyruvyl transferase</fullName>
        <shortName evidence="12">EPT</shortName>
    </alternativeName>
</protein>
<comment type="catalytic activity">
    <reaction evidence="11 12">
        <text>phosphoenolpyruvate + UDP-N-acetyl-alpha-D-glucosamine = UDP-N-acetyl-3-O-(1-carboxyvinyl)-alpha-D-glucosamine + phosphate</text>
        <dbReference type="Rhea" id="RHEA:18681"/>
        <dbReference type="ChEBI" id="CHEBI:43474"/>
        <dbReference type="ChEBI" id="CHEBI:57705"/>
        <dbReference type="ChEBI" id="CHEBI:58702"/>
        <dbReference type="ChEBI" id="CHEBI:68483"/>
        <dbReference type="EC" id="2.5.1.7"/>
    </reaction>
</comment>
<dbReference type="InterPro" id="IPR036968">
    <property type="entry name" value="Enolpyruvate_Tfrase_sf"/>
</dbReference>
<dbReference type="PATRIC" id="fig|87541.4.peg.202"/>
<feature type="binding site" evidence="12">
    <location>
        <begin position="22"/>
        <end position="23"/>
    </location>
    <ligand>
        <name>phosphoenolpyruvate</name>
        <dbReference type="ChEBI" id="CHEBI:58702"/>
    </ligand>
</feature>
<dbReference type="GO" id="GO:0005737">
    <property type="term" value="C:cytoplasm"/>
    <property type="evidence" value="ECO:0007669"/>
    <property type="project" value="UniProtKB-SubCell"/>
</dbReference>
<dbReference type="STRING" id="87541.AWM71_05520"/>
<feature type="binding site" evidence="12">
    <location>
        <position position="95"/>
    </location>
    <ligand>
        <name>UDP-N-acetyl-alpha-D-glucosamine</name>
        <dbReference type="ChEBI" id="CHEBI:57705"/>
    </ligand>
</feature>
<dbReference type="UniPathway" id="UPA00219"/>
<dbReference type="GO" id="GO:0009252">
    <property type="term" value="P:peptidoglycan biosynthetic process"/>
    <property type="evidence" value="ECO:0007669"/>
    <property type="project" value="UniProtKB-UniRule"/>
</dbReference>
<evidence type="ECO:0000256" key="3">
    <source>
        <dbReference type="ARBA" id="ARBA00022490"/>
    </source>
</evidence>
<comment type="subcellular location">
    <subcellularLocation>
        <location evidence="1 12">Cytoplasm</location>
    </subcellularLocation>
</comment>
<sequence>MENMVIRGGKRLVGTVQMDGAKNTVLPILAATLLASEGQSVVKNAPLFSDVYLMNHVLSYLQAEVSFDEDNHQIFVDASKELTSEAPFEFVSKMRASVVVMGPLLARLGYVKVAMPGGCAIGTRPIDLHIKGFEALGVTVTVGKGEIEASCPEGLKGAEIYLDFPSVGATENIMMAATLAEGVTLMENVAKEPEIVDLANFLNRMGAKITGAGTDMIRIRGVKSLKGVAHTVIPDRIEAGTFMVAAAITHGDITIQNAVAEHNLPLISKLREMGVEIIEGEEQIRVIGPERLKGTNIKTLPYPGFPTDLQAPFSVAQTVAEGQSKLEETVFENRFMHLEEMRRMTLDYQLAGDTAKINGPNHLKGAYVKATDLRAAAALILAGLVAEGITRVGKLEYLDRGYASFDEKLRQLGADIVRVTFDEKEKVDWNHLFS</sequence>
<evidence type="ECO:0000256" key="1">
    <source>
        <dbReference type="ARBA" id="ARBA00004496"/>
    </source>
</evidence>
<reference evidence="14 15" key="1">
    <citation type="submission" date="2016-01" db="EMBL/GenBank/DDBJ databases">
        <authorList>
            <person name="Oliw E.H."/>
        </authorList>
    </citation>
    <scope>NUCLEOTIDE SEQUENCE [LARGE SCALE GENOMIC DNA]</scope>
    <source>
        <strain evidence="14 15">KA00635</strain>
    </source>
</reference>
<evidence type="ECO:0000259" key="13">
    <source>
        <dbReference type="Pfam" id="PF00275"/>
    </source>
</evidence>
<dbReference type="PANTHER" id="PTHR43783">
    <property type="entry name" value="UDP-N-ACETYLGLUCOSAMINE 1-CARBOXYVINYLTRANSFERASE"/>
    <property type="match status" value="1"/>
</dbReference>
<keyword evidence="6 12" id="KW-0133">Cell shape</keyword>
<name>A0A120I8T2_9LACT</name>
<dbReference type="GO" id="GO:0008360">
    <property type="term" value="P:regulation of cell shape"/>
    <property type="evidence" value="ECO:0007669"/>
    <property type="project" value="UniProtKB-KW"/>
</dbReference>
<dbReference type="FunFam" id="3.65.10.10:FF:000001">
    <property type="entry name" value="UDP-N-acetylglucosamine 1-carboxyvinyltransferase"/>
    <property type="match status" value="1"/>
</dbReference>
<dbReference type="PANTHER" id="PTHR43783:SF1">
    <property type="entry name" value="UDP-N-ACETYLGLUCOSAMINE 1-CARBOXYVINYLTRANSFERASE"/>
    <property type="match status" value="1"/>
</dbReference>
<gene>
    <name evidence="12" type="primary">murA</name>
    <name evidence="14" type="ORF">HMPREF3187_00203</name>
</gene>
<dbReference type="NCBIfam" id="NF006873">
    <property type="entry name" value="PRK09369.1"/>
    <property type="match status" value="1"/>
</dbReference>
<comment type="caution">
    <text evidence="12">Lacks conserved residue(s) required for the propagation of feature annotation.</text>
</comment>
<dbReference type="GO" id="GO:0008760">
    <property type="term" value="F:UDP-N-acetylglucosamine 1-carboxyvinyltransferase activity"/>
    <property type="evidence" value="ECO:0007669"/>
    <property type="project" value="UniProtKB-UniRule"/>
</dbReference>
<organism evidence="14 15">
    <name type="scientific">Aerococcus christensenii</name>
    <dbReference type="NCBI Taxonomy" id="87541"/>
    <lineage>
        <taxon>Bacteria</taxon>
        <taxon>Bacillati</taxon>
        <taxon>Bacillota</taxon>
        <taxon>Bacilli</taxon>
        <taxon>Lactobacillales</taxon>
        <taxon>Aerococcaceae</taxon>
        <taxon>Aerococcus</taxon>
    </lineage>
</organism>
<evidence type="ECO:0000313" key="15">
    <source>
        <dbReference type="Proteomes" id="UP000070422"/>
    </source>
</evidence>
<accession>A0A120I8T2</accession>
<feature type="binding site" evidence="12">
    <location>
        <begin position="124"/>
        <end position="128"/>
    </location>
    <ligand>
        <name>UDP-N-acetyl-alpha-D-glucosamine</name>
        <dbReference type="ChEBI" id="CHEBI:57705"/>
    </ligand>
</feature>
<dbReference type="KEGG" id="acg:AWM71_05520"/>
<proteinExistence type="inferred from homology"/>
<comment type="similarity">
    <text evidence="10 12">Belongs to the EPSP synthase family. MurA subfamily.</text>
</comment>
<evidence type="ECO:0000256" key="2">
    <source>
        <dbReference type="ARBA" id="ARBA00004752"/>
    </source>
</evidence>
<feature type="binding site" evidence="12">
    <location>
        <position position="308"/>
    </location>
    <ligand>
        <name>UDP-N-acetyl-alpha-D-glucosamine</name>
        <dbReference type="ChEBI" id="CHEBI:57705"/>
    </ligand>
</feature>
<keyword evidence="5 12" id="KW-0808">Transferase</keyword>
<dbReference type="CDD" id="cd01555">
    <property type="entry name" value="UdpNAET"/>
    <property type="match status" value="1"/>
</dbReference>
<dbReference type="NCBIfam" id="TIGR01072">
    <property type="entry name" value="murA"/>
    <property type="match status" value="1"/>
</dbReference>
<evidence type="ECO:0000256" key="7">
    <source>
        <dbReference type="ARBA" id="ARBA00022984"/>
    </source>
</evidence>
<dbReference type="AlphaFoldDB" id="A0A120I8T2"/>
<dbReference type="Gene3D" id="3.65.10.10">
    <property type="entry name" value="Enolpyruvate transferase domain"/>
    <property type="match status" value="2"/>
</dbReference>
<evidence type="ECO:0000256" key="9">
    <source>
        <dbReference type="ARBA" id="ARBA00023316"/>
    </source>
</evidence>
<keyword evidence="4 12" id="KW-0132">Cell division</keyword>
<dbReference type="InterPro" id="IPR001986">
    <property type="entry name" value="Enolpyruvate_Tfrase_dom"/>
</dbReference>
<dbReference type="GO" id="GO:0051301">
    <property type="term" value="P:cell division"/>
    <property type="evidence" value="ECO:0007669"/>
    <property type="project" value="UniProtKB-KW"/>
</dbReference>
<keyword evidence="8 12" id="KW-0131">Cell cycle</keyword>
<feature type="active site" description="Proton donor" evidence="12">
    <location>
        <position position="119"/>
    </location>
</feature>
<evidence type="ECO:0000256" key="10">
    <source>
        <dbReference type="ARBA" id="ARBA00038367"/>
    </source>
</evidence>
<evidence type="ECO:0000256" key="4">
    <source>
        <dbReference type="ARBA" id="ARBA00022618"/>
    </source>
</evidence>
<dbReference type="EMBL" id="LSCQ01000013">
    <property type="protein sequence ID" value="KXB38042.1"/>
    <property type="molecule type" value="Genomic_DNA"/>
</dbReference>
<dbReference type="GO" id="GO:0019277">
    <property type="term" value="P:UDP-N-acetylgalactosamine biosynthetic process"/>
    <property type="evidence" value="ECO:0007669"/>
    <property type="project" value="InterPro"/>
</dbReference>
<evidence type="ECO:0000256" key="5">
    <source>
        <dbReference type="ARBA" id="ARBA00022679"/>
    </source>
</evidence>
<dbReference type="RefSeq" id="WP_060777016.1">
    <property type="nucleotide sequence ID" value="NZ_CP014159.1"/>
</dbReference>
<evidence type="ECO:0000256" key="6">
    <source>
        <dbReference type="ARBA" id="ARBA00022960"/>
    </source>
</evidence>
<dbReference type="InterPro" id="IPR050068">
    <property type="entry name" value="MurA_subfamily"/>
</dbReference>
<dbReference type="EC" id="2.5.1.7" evidence="12"/>
<keyword evidence="3 12" id="KW-0963">Cytoplasm</keyword>